<dbReference type="KEGG" id="nfl:COO91_03184"/>
<accession>A0A2K8SP44</accession>
<protein>
    <submittedName>
        <fullName evidence="2">Putative nucleic acid-binding protein, containings PIN domain</fullName>
    </submittedName>
</protein>
<dbReference type="InterPro" id="IPR058652">
    <property type="entry name" value="VapC50_C"/>
</dbReference>
<evidence type="ECO:0000259" key="1">
    <source>
        <dbReference type="Pfam" id="PF26343"/>
    </source>
</evidence>
<keyword evidence="3" id="KW-1185">Reference proteome</keyword>
<dbReference type="EMBL" id="CP024785">
    <property type="protein sequence ID" value="AUB37246.1"/>
    <property type="molecule type" value="Genomic_DNA"/>
</dbReference>
<evidence type="ECO:0000313" key="2">
    <source>
        <dbReference type="EMBL" id="AUB37246.1"/>
    </source>
</evidence>
<organism evidence="2 3">
    <name type="scientific">Nostoc flagelliforme CCNUN1</name>
    <dbReference type="NCBI Taxonomy" id="2038116"/>
    <lineage>
        <taxon>Bacteria</taxon>
        <taxon>Bacillati</taxon>
        <taxon>Cyanobacteriota</taxon>
        <taxon>Cyanophyceae</taxon>
        <taxon>Nostocales</taxon>
        <taxon>Nostocaceae</taxon>
        <taxon>Nostoc</taxon>
    </lineage>
</organism>
<gene>
    <name evidence="2" type="ORF">COO91_03184</name>
</gene>
<reference evidence="2 3" key="1">
    <citation type="submission" date="2017-11" db="EMBL/GenBank/DDBJ databases">
        <title>Complete genome of a free-living desiccation-tolerant cyanobacterium and its photosynthetic adaptation to extreme terrestrial habitat.</title>
        <authorList>
            <person name="Shang J."/>
        </authorList>
    </citation>
    <scope>NUCLEOTIDE SEQUENCE [LARGE SCALE GENOMIC DNA]</scope>
    <source>
        <strain evidence="2 3">CCNUN1</strain>
    </source>
</reference>
<dbReference type="AlphaFoldDB" id="A0A2K8SP44"/>
<dbReference type="Pfam" id="PF26343">
    <property type="entry name" value="VapC50_C"/>
    <property type="match status" value="1"/>
</dbReference>
<dbReference type="Proteomes" id="UP000232003">
    <property type="component" value="Chromosome"/>
</dbReference>
<proteinExistence type="predicted"/>
<evidence type="ECO:0000313" key="3">
    <source>
        <dbReference type="Proteomes" id="UP000232003"/>
    </source>
</evidence>
<sequence length="218" mass="24867">MKLQERITAAFPEAMVEVPNGLAEIMTNHPGDHHVLAAAVTAKVDIIVTSNLRHFQAKDLARWEIEAQHPDTFLTHLYDLDPDSILQIIQRWSSDLKKPPLTFVELLDLLNKEVPIFASKVLWHEYSQSVFQTAKKALDKLGKVALEGGLYFEGERYRLWQNRGVLTITTKDNRGEILRLQNGKIQGKLSSADIKAFQKFEQSLETELEQAKTYKSQI</sequence>
<feature type="domain" description="VapC50 C-terminal" evidence="1">
    <location>
        <begin position="70"/>
        <end position="121"/>
    </location>
</feature>
<name>A0A2K8SP44_9NOSO</name>